<comment type="caution">
    <text evidence="4">The sequence shown here is derived from an EMBL/GenBank/DDBJ whole genome shotgun (WGS) entry which is preliminary data.</text>
</comment>
<dbReference type="InterPro" id="IPR050261">
    <property type="entry name" value="FrsA_esterase"/>
</dbReference>
<evidence type="ECO:0000256" key="1">
    <source>
        <dbReference type="SAM" id="SignalP"/>
    </source>
</evidence>
<feature type="chain" id="PRO_5022809231" evidence="1">
    <location>
        <begin position="26"/>
        <end position="597"/>
    </location>
</feature>
<evidence type="ECO:0000313" key="4">
    <source>
        <dbReference type="EMBL" id="GEN08862.1"/>
    </source>
</evidence>
<evidence type="ECO:0000313" key="7">
    <source>
        <dbReference type="Proteomes" id="UP000321514"/>
    </source>
</evidence>
<name>A0A511T5Q7_MYXFU</name>
<sequence>MPGSRPSSCQRIFLLALFVTLPVAAAPAPEPATLLAELREVTKHDANAPLDVKKVREQKRGDVTVTELTYASPRGGRVPAFLVTPPGPGPFAGLVFLHWGQGSKNEFLDEALSLARSGVVSLLVDAPHVRPEPWRGSLRGAALYPTHLQTLLDMRRGVDLLVSRPEVDANRLGFVGHSMGAMVGGALAGVESRVRAFVLMNGVGDYSKSILTLERENEKKLADAMSEQDFAVFARRMAALDGVVGVGAASPRALLFQYGRSDPWVTPEQVRAFIDAGTEPKLARFYEGAHELGDAARRDRAQWLRMHLGFGDVPAYGPPMFSAPTLPASLDTPLPEWAKARPVLTIPGMEEVQVRRGLTYTRVGNRDYKLDLYIPDAISQGPVPVVVLAHGMMHPGLTPFVRDLPAFAGQARWVAAHGYAVALVELGSPATGAQPAQWYTRVADLQKRLDSALAFVRKQAATEKLDASRVCLMTMSAGGLWGLSPALRKEPPAWLRCAVAWYPLLDAPGVSPSPIAALKAGNAKKVPPLLVLRAGQDAPALNAALDDFVKEARTRGAPLTLLELPEGHHGFELTDDVESSREMMRQTALFLEEHLTR</sequence>
<reference evidence="4 7" key="2">
    <citation type="submission" date="2019-07" db="EMBL/GenBank/DDBJ databases">
        <title>Whole genome shotgun sequence of Myxococcus fulvus NBRC 100333.</title>
        <authorList>
            <person name="Hosoyama A."/>
            <person name="Uohara A."/>
            <person name="Ohji S."/>
            <person name="Ichikawa N."/>
        </authorList>
    </citation>
    <scope>NUCLEOTIDE SEQUENCE [LARGE SCALE GENOMIC DNA]</scope>
    <source>
        <strain evidence="4 7">NBRC 100333</strain>
    </source>
</reference>
<evidence type="ECO:0000313" key="5">
    <source>
        <dbReference type="EMBL" id="SEU28910.1"/>
    </source>
</evidence>
<dbReference type="Gene3D" id="3.40.50.1820">
    <property type="entry name" value="alpha/beta hydrolase"/>
    <property type="match status" value="2"/>
</dbReference>
<keyword evidence="6" id="KW-1185">Reference proteome</keyword>
<keyword evidence="1" id="KW-0732">Signal</keyword>
<dbReference type="EMBL" id="BJXR01000030">
    <property type="protein sequence ID" value="GEN08862.1"/>
    <property type="molecule type" value="Genomic_DNA"/>
</dbReference>
<feature type="domain" description="Dienelactone hydrolase" evidence="2">
    <location>
        <begin position="382"/>
        <end position="577"/>
    </location>
</feature>
<evidence type="ECO:0000313" key="6">
    <source>
        <dbReference type="Proteomes" id="UP000183760"/>
    </source>
</evidence>
<dbReference type="GO" id="GO:0006508">
    <property type="term" value="P:proteolysis"/>
    <property type="evidence" value="ECO:0007669"/>
    <property type="project" value="InterPro"/>
</dbReference>
<dbReference type="Pfam" id="PF01738">
    <property type="entry name" value="DLH"/>
    <property type="match status" value="1"/>
</dbReference>
<dbReference type="InterPro" id="IPR002925">
    <property type="entry name" value="Dienelactn_hydro"/>
</dbReference>
<keyword evidence="5" id="KW-0378">Hydrolase</keyword>
<dbReference type="SUPFAM" id="SSF53474">
    <property type="entry name" value="alpha/beta-Hydrolases"/>
    <property type="match status" value="2"/>
</dbReference>
<dbReference type="InterPro" id="IPR014940">
    <property type="entry name" value="BAAT_C"/>
</dbReference>
<dbReference type="Proteomes" id="UP000183760">
    <property type="component" value="Unassembled WGS sequence"/>
</dbReference>
<evidence type="ECO:0000259" key="3">
    <source>
        <dbReference type="Pfam" id="PF08840"/>
    </source>
</evidence>
<dbReference type="AlphaFoldDB" id="A0A511T5Q7"/>
<proteinExistence type="predicted"/>
<feature type="signal peptide" evidence="1">
    <location>
        <begin position="1"/>
        <end position="25"/>
    </location>
</feature>
<dbReference type="Proteomes" id="UP000321514">
    <property type="component" value="Unassembled WGS sequence"/>
</dbReference>
<dbReference type="InterPro" id="IPR029058">
    <property type="entry name" value="AB_hydrolase_fold"/>
</dbReference>
<dbReference type="EMBL" id="FOIB01000008">
    <property type="protein sequence ID" value="SEU28910.1"/>
    <property type="molecule type" value="Genomic_DNA"/>
</dbReference>
<dbReference type="GO" id="GO:0008236">
    <property type="term" value="F:serine-type peptidase activity"/>
    <property type="evidence" value="ECO:0007669"/>
    <property type="project" value="InterPro"/>
</dbReference>
<organism evidence="4 7">
    <name type="scientific">Myxococcus fulvus</name>
    <dbReference type="NCBI Taxonomy" id="33"/>
    <lineage>
        <taxon>Bacteria</taxon>
        <taxon>Pseudomonadati</taxon>
        <taxon>Myxococcota</taxon>
        <taxon>Myxococcia</taxon>
        <taxon>Myxococcales</taxon>
        <taxon>Cystobacterineae</taxon>
        <taxon>Myxococcaceae</taxon>
        <taxon>Myxococcus</taxon>
    </lineage>
</organism>
<dbReference type="GO" id="GO:0052689">
    <property type="term" value="F:carboxylic ester hydrolase activity"/>
    <property type="evidence" value="ECO:0007669"/>
    <property type="project" value="UniProtKB-ARBA"/>
</dbReference>
<protein>
    <submittedName>
        <fullName evidence="5">Dienelactone hydrolase</fullName>
    </submittedName>
</protein>
<evidence type="ECO:0000259" key="2">
    <source>
        <dbReference type="Pfam" id="PF01738"/>
    </source>
</evidence>
<dbReference type="OrthoDB" id="5902829at2"/>
<feature type="domain" description="BAAT/Acyl-CoA thioester hydrolase C-terminal" evidence="3">
    <location>
        <begin position="157"/>
        <end position="222"/>
    </location>
</feature>
<reference evidence="5 6" key="1">
    <citation type="submission" date="2016-10" db="EMBL/GenBank/DDBJ databases">
        <authorList>
            <person name="Varghese N."/>
            <person name="Submissions S."/>
        </authorList>
    </citation>
    <scope>NUCLEOTIDE SEQUENCE [LARGE SCALE GENOMIC DNA]</scope>
    <source>
        <strain evidence="5 6">DSM 16525</strain>
    </source>
</reference>
<accession>A0A511T5Q7</accession>
<dbReference type="Pfam" id="PF08840">
    <property type="entry name" value="BAAT_C"/>
    <property type="match status" value="1"/>
</dbReference>
<dbReference type="RefSeq" id="WP_074957211.1">
    <property type="nucleotide sequence ID" value="NZ_BJXR01000030.1"/>
</dbReference>
<dbReference type="STRING" id="1334629.MFUL124B02_15355"/>
<gene>
    <name evidence="4" type="ORF">MFU01_38990</name>
    <name evidence="5" type="ORF">SAMN05443572_108101</name>
</gene>
<dbReference type="PANTHER" id="PTHR22946">
    <property type="entry name" value="DIENELACTONE HYDROLASE DOMAIN-CONTAINING PROTEIN-RELATED"/>
    <property type="match status" value="1"/>
</dbReference>